<keyword evidence="10 12" id="KW-0456">Lyase</keyword>
<evidence type="ECO:0000256" key="6">
    <source>
        <dbReference type="ARBA" id="ARBA00023004"/>
    </source>
</evidence>
<dbReference type="CDD" id="cd01335">
    <property type="entry name" value="Radical_SAM"/>
    <property type="match status" value="1"/>
</dbReference>
<evidence type="ECO:0000256" key="9">
    <source>
        <dbReference type="ARBA" id="ARBA00023150"/>
    </source>
</evidence>
<accession>A0A7X4VWP9</accession>
<feature type="binding site" evidence="12">
    <location>
        <position position="28"/>
    </location>
    <ligand>
        <name>[4Fe-4S] cluster</name>
        <dbReference type="ChEBI" id="CHEBI:49883"/>
        <label>1</label>
        <note>4Fe-4S-S-AdoMet</note>
    </ligand>
</feature>
<evidence type="ECO:0000256" key="4">
    <source>
        <dbReference type="ARBA" id="ARBA00022723"/>
    </source>
</evidence>
<evidence type="ECO:0000256" key="11">
    <source>
        <dbReference type="ARBA" id="ARBA00048697"/>
    </source>
</evidence>
<keyword evidence="8 12" id="KW-0342">GTP-binding</keyword>
<dbReference type="PROSITE" id="PS51918">
    <property type="entry name" value="RADICAL_SAM"/>
    <property type="match status" value="1"/>
</dbReference>
<comment type="similarity">
    <text evidence="12">Belongs to the radical SAM superfamily. MoaA family.</text>
</comment>
<evidence type="ECO:0000256" key="3">
    <source>
        <dbReference type="ARBA" id="ARBA00022691"/>
    </source>
</evidence>
<feature type="binding site" evidence="12">
    <location>
        <position position="121"/>
    </location>
    <ligand>
        <name>S-adenosyl-L-methionine</name>
        <dbReference type="ChEBI" id="CHEBI:59789"/>
    </ligand>
</feature>
<comment type="catalytic activity">
    <reaction evidence="11 12">
        <text>GTP + AH2 + S-adenosyl-L-methionine = (8S)-3',8-cyclo-7,8-dihydroguanosine 5'-triphosphate + 5'-deoxyadenosine + L-methionine + A + H(+)</text>
        <dbReference type="Rhea" id="RHEA:49576"/>
        <dbReference type="ChEBI" id="CHEBI:13193"/>
        <dbReference type="ChEBI" id="CHEBI:15378"/>
        <dbReference type="ChEBI" id="CHEBI:17319"/>
        <dbReference type="ChEBI" id="CHEBI:17499"/>
        <dbReference type="ChEBI" id="CHEBI:37565"/>
        <dbReference type="ChEBI" id="CHEBI:57844"/>
        <dbReference type="ChEBI" id="CHEBI:59789"/>
        <dbReference type="ChEBI" id="CHEBI:131766"/>
        <dbReference type="EC" id="4.1.99.22"/>
    </reaction>
</comment>
<organism evidence="14 15">
    <name type="scientific">Halomonas icarae</name>
    <dbReference type="NCBI Taxonomy" id="2691040"/>
    <lineage>
        <taxon>Bacteria</taxon>
        <taxon>Pseudomonadati</taxon>
        <taxon>Pseudomonadota</taxon>
        <taxon>Gammaproteobacteria</taxon>
        <taxon>Oceanospirillales</taxon>
        <taxon>Halomonadaceae</taxon>
        <taxon>Halomonas</taxon>
    </lineage>
</organism>
<dbReference type="InterPro" id="IPR000385">
    <property type="entry name" value="MoaA_NifB_PqqE_Fe-S-bd_CS"/>
</dbReference>
<dbReference type="GO" id="GO:0061798">
    <property type="term" value="F:GTP 3',8'-cyclase activity"/>
    <property type="evidence" value="ECO:0007669"/>
    <property type="project" value="UniProtKB-UniRule"/>
</dbReference>
<dbReference type="RefSeq" id="WP_132042690.1">
    <property type="nucleotide sequence ID" value="NZ_JARWMY010000014.1"/>
</dbReference>
<dbReference type="InterPro" id="IPR050105">
    <property type="entry name" value="MoCo_biosynth_MoaA/MoaC"/>
</dbReference>
<dbReference type="GO" id="GO:0006777">
    <property type="term" value="P:Mo-molybdopterin cofactor biosynthetic process"/>
    <property type="evidence" value="ECO:0007669"/>
    <property type="project" value="UniProtKB-UniRule"/>
</dbReference>
<feature type="binding site" evidence="12">
    <location>
        <position position="259"/>
    </location>
    <ligand>
        <name>[4Fe-4S] cluster</name>
        <dbReference type="ChEBI" id="CHEBI:49883"/>
        <label>2</label>
        <note>4Fe-4S-substrate</note>
    </ligand>
</feature>
<feature type="binding site" evidence="12">
    <location>
        <position position="192"/>
    </location>
    <ligand>
        <name>S-adenosyl-L-methionine</name>
        <dbReference type="ChEBI" id="CHEBI:59789"/>
    </ligand>
</feature>
<comment type="cofactor">
    <cofactor evidence="12">
        <name>[4Fe-4S] cluster</name>
        <dbReference type="ChEBI" id="CHEBI:49883"/>
    </cofactor>
    <text evidence="12">Binds 2 [4Fe-4S] clusters. Binds 1 [4Fe-4S] cluster coordinated with 3 cysteines and an exchangeable S-adenosyl-L-methionine and 1 [4Fe-4S] cluster coordinated with 3 cysteines and the GTP-derived substrate.</text>
</comment>
<evidence type="ECO:0000256" key="2">
    <source>
        <dbReference type="ARBA" id="ARBA00022485"/>
    </source>
</evidence>
<feature type="binding site" evidence="12">
    <location>
        <position position="17"/>
    </location>
    <ligand>
        <name>GTP</name>
        <dbReference type="ChEBI" id="CHEBI:37565"/>
    </ligand>
</feature>
<evidence type="ECO:0000256" key="5">
    <source>
        <dbReference type="ARBA" id="ARBA00022741"/>
    </source>
</evidence>
<gene>
    <name evidence="12 14" type="primary">moaA</name>
    <name evidence="14" type="ORF">GRB80_02165</name>
</gene>
<dbReference type="CDD" id="cd21117">
    <property type="entry name" value="Twitch_MoaA"/>
    <property type="match status" value="1"/>
</dbReference>
<keyword evidence="6 12" id="KW-0408">Iron</keyword>
<keyword evidence="2 12" id="KW-0004">4Fe-4S</keyword>
<dbReference type="InterPro" id="IPR058240">
    <property type="entry name" value="rSAM_sf"/>
</dbReference>
<feature type="binding site" evidence="12">
    <location>
        <position position="31"/>
    </location>
    <ligand>
        <name>[4Fe-4S] cluster</name>
        <dbReference type="ChEBI" id="CHEBI:49883"/>
        <label>1</label>
        <note>4Fe-4S-S-AdoMet</note>
    </ligand>
</feature>
<dbReference type="EC" id="4.1.99.22" evidence="1 12"/>
<feature type="binding site" evidence="12">
    <location>
        <position position="273"/>
    </location>
    <ligand>
        <name>[4Fe-4S] cluster</name>
        <dbReference type="ChEBI" id="CHEBI:49883"/>
        <label>2</label>
        <note>4Fe-4S-substrate</note>
    </ligand>
</feature>
<dbReference type="PANTHER" id="PTHR22960">
    <property type="entry name" value="MOLYBDOPTERIN COFACTOR SYNTHESIS PROTEIN A"/>
    <property type="match status" value="1"/>
</dbReference>
<dbReference type="AlphaFoldDB" id="A0A7X4VWP9"/>
<dbReference type="InterPro" id="IPR010505">
    <property type="entry name" value="MoaA_twitch"/>
</dbReference>
<feature type="binding site" evidence="12">
    <location>
        <begin position="261"/>
        <end position="263"/>
    </location>
    <ligand>
        <name>GTP</name>
        <dbReference type="ChEBI" id="CHEBI:37565"/>
    </ligand>
</feature>
<comment type="caution">
    <text evidence="14">The sequence shown here is derived from an EMBL/GenBank/DDBJ whole genome shotgun (WGS) entry which is preliminary data.</text>
</comment>
<dbReference type="SFLD" id="SFLDG01386">
    <property type="entry name" value="main_SPASM_domain-containing"/>
    <property type="match status" value="1"/>
</dbReference>
<dbReference type="PANTHER" id="PTHR22960:SF0">
    <property type="entry name" value="MOLYBDENUM COFACTOR BIOSYNTHESIS PROTEIN 1"/>
    <property type="match status" value="1"/>
</dbReference>
<dbReference type="InterPro" id="IPR007197">
    <property type="entry name" value="rSAM"/>
</dbReference>
<evidence type="ECO:0000256" key="1">
    <source>
        <dbReference type="ARBA" id="ARBA00012167"/>
    </source>
</evidence>
<evidence type="ECO:0000256" key="7">
    <source>
        <dbReference type="ARBA" id="ARBA00023014"/>
    </source>
</evidence>
<name>A0A7X4VWP9_9GAMM</name>
<feature type="binding site" evidence="12">
    <location>
        <position position="97"/>
    </location>
    <ligand>
        <name>GTP</name>
        <dbReference type="ChEBI" id="CHEBI:37565"/>
    </ligand>
</feature>
<evidence type="ECO:0000256" key="12">
    <source>
        <dbReference type="HAMAP-Rule" id="MF_01225"/>
    </source>
</evidence>
<dbReference type="SUPFAM" id="SSF102114">
    <property type="entry name" value="Radical SAM enzymes"/>
    <property type="match status" value="1"/>
</dbReference>
<keyword evidence="5 12" id="KW-0547">Nucleotide-binding</keyword>
<dbReference type="HAMAP" id="MF_01225_B">
    <property type="entry name" value="MoaA_B"/>
    <property type="match status" value="1"/>
</dbReference>
<dbReference type="GO" id="GO:0061799">
    <property type="term" value="F:cyclic pyranopterin monophosphate synthase activity"/>
    <property type="evidence" value="ECO:0007669"/>
    <property type="project" value="TreeGrafter"/>
</dbReference>
<comment type="function">
    <text evidence="12">Catalyzes the cyclization of GTP to (8S)-3',8-cyclo-7,8-dihydroguanosine 5'-triphosphate.</text>
</comment>
<dbReference type="InterPro" id="IPR006638">
    <property type="entry name" value="Elp3/MiaA/NifB-like_rSAM"/>
</dbReference>
<keyword evidence="9 12" id="KW-0501">Molybdenum cofactor biosynthesis</keyword>
<keyword evidence="4 12" id="KW-0479">Metal-binding</keyword>
<dbReference type="EMBL" id="WUTS01000001">
    <property type="protein sequence ID" value="NAW11646.1"/>
    <property type="molecule type" value="Genomic_DNA"/>
</dbReference>
<feature type="binding site" evidence="12">
    <location>
        <position position="256"/>
    </location>
    <ligand>
        <name>[4Fe-4S] cluster</name>
        <dbReference type="ChEBI" id="CHEBI:49883"/>
        <label>2</label>
        <note>4Fe-4S-substrate</note>
    </ligand>
</feature>
<dbReference type="Gene3D" id="3.20.20.70">
    <property type="entry name" value="Aldolase class I"/>
    <property type="match status" value="1"/>
</dbReference>
<keyword evidence="3 12" id="KW-0949">S-adenosyl-L-methionine</keyword>
<feature type="binding site" evidence="12">
    <location>
        <position position="24"/>
    </location>
    <ligand>
        <name>[4Fe-4S] cluster</name>
        <dbReference type="ChEBI" id="CHEBI:49883"/>
        <label>1</label>
        <note>4Fe-4S-S-AdoMet</note>
    </ligand>
</feature>
<dbReference type="InterPro" id="IPR040064">
    <property type="entry name" value="MoaA-like"/>
</dbReference>
<evidence type="ECO:0000256" key="8">
    <source>
        <dbReference type="ARBA" id="ARBA00023134"/>
    </source>
</evidence>
<dbReference type="UniPathway" id="UPA00344"/>
<dbReference type="PROSITE" id="PS01305">
    <property type="entry name" value="MOAA_NIFB_PQQE"/>
    <property type="match status" value="1"/>
</dbReference>
<dbReference type="SFLD" id="SFLDG01067">
    <property type="entry name" value="SPASM/twitch_domain_containing"/>
    <property type="match status" value="1"/>
</dbReference>
<evidence type="ECO:0000313" key="14">
    <source>
        <dbReference type="EMBL" id="NAW11646.1"/>
    </source>
</evidence>
<dbReference type="InterPro" id="IPR013785">
    <property type="entry name" value="Aldolase_TIM"/>
</dbReference>
<reference evidence="14 15" key="1">
    <citation type="submission" date="2019-12" db="EMBL/GenBank/DDBJ databases">
        <title>Draft genome sequencing of Halomonas icarensis D1-1.</title>
        <authorList>
            <person name="Pandiyan K."/>
            <person name="Kushwaha P."/>
            <person name="Gowdham M."/>
            <person name="Chakdar H."/>
            <person name="Singh A."/>
            <person name="Kumar M."/>
            <person name="Saxena A.K."/>
        </authorList>
    </citation>
    <scope>NUCLEOTIDE SEQUENCE [LARGE SCALE GENOMIC DNA]</scope>
    <source>
        <strain evidence="14 15">D1-1</strain>
    </source>
</reference>
<keyword evidence="7 12" id="KW-0411">Iron-sulfur</keyword>
<dbReference type="SFLD" id="SFLDG01383">
    <property type="entry name" value="cyclic_pyranopterin_phosphate"/>
    <property type="match status" value="1"/>
</dbReference>
<evidence type="ECO:0000259" key="13">
    <source>
        <dbReference type="PROSITE" id="PS51918"/>
    </source>
</evidence>
<feature type="binding site" evidence="12">
    <location>
        <position position="70"/>
    </location>
    <ligand>
        <name>S-adenosyl-L-methionine</name>
        <dbReference type="ChEBI" id="CHEBI:59789"/>
    </ligand>
</feature>
<dbReference type="GO" id="GO:0005525">
    <property type="term" value="F:GTP binding"/>
    <property type="evidence" value="ECO:0007669"/>
    <property type="project" value="UniProtKB-UniRule"/>
</dbReference>
<dbReference type="GO" id="GO:0051539">
    <property type="term" value="F:4 iron, 4 sulfur cluster binding"/>
    <property type="evidence" value="ECO:0007669"/>
    <property type="project" value="UniProtKB-UniRule"/>
</dbReference>
<dbReference type="Pfam" id="PF06463">
    <property type="entry name" value="Mob_synth_C"/>
    <property type="match status" value="1"/>
</dbReference>
<evidence type="ECO:0000313" key="15">
    <source>
        <dbReference type="Proteomes" id="UP000448235"/>
    </source>
</evidence>
<evidence type="ECO:0000256" key="10">
    <source>
        <dbReference type="ARBA" id="ARBA00023239"/>
    </source>
</evidence>
<feature type="binding site" evidence="12">
    <location>
        <position position="30"/>
    </location>
    <ligand>
        <name>S-adenosyl-L-methionine</name>
        <dbReference type="ChEBI" id="CHEBI:59789"/>
    </ligand>
</feature>
<dbReference type="Pfam" id="PF04055">
    <property type="entry name" value="Radical_SAM"/>
    <property type="match status" value="1"/>
</dbReference>
<proteinExistence type="inferred from homology"/>
<dbReference type="SMART" id="SM00729">
    <property type="entry name" value="Elp3"/>
    <property type="match status" value="1"/>
</dbReference>
<dbReference type="GO" id="GO:1904047">
    <property type="term" value="F:S-adenosyl-L-methionine binding"/>
    <property type="evidence" value="ECO:0007669"/>
    <property type="project" value="UniProtKB-UniRule"/>
</dbReference>
<comment type="pathway">
    <text evidence="12">Cofactor biosynthesis; molybdopterin biosynthesis.</text>
</comment>
<dbReference type="GO" id="GO:0046872">
    <property type="term" value="F:metal ion binding"/>
    <property type="evidence" value="ECO:0007669"/>
    <property type="project" value="UniProtKB-KW"/>
</dbReference>
<sequence length="330" mass="37203">MPRELIDDFGRRVNYVRISVTDRCDFRCVYCMSEEMTFLPRAQVLTLEELAMVARAFVELGVEKVRLTGGEPLVRRDIGSLVEQIGGLSGLNDFAMTTNGASLRKHARQLREGGLKRLNISLDSLDSERFRRLTRTGDLDRVIDGIRAAREAGFERIKLNAVILKGRNDDEVLDLVEFARHENLDISFIEEMPLGDVSDHSRAETFCSSDEVQAIIESRYPLIPTTESTPGPSRYFRMGDSDSRIGFISPHSHNFCSTCNRVRVTVEGRLLLCLGNEHSVDLRRVLRSHPGDMEALKHAIVAAMPLKPERHHFTTDGDVQVVRFMNMTGG</sequence>
<feature type="domain" description="Radical SAM core" evidence="13">
    <location>
        <begin position="8"/>
        <end position="233"/>
    </location>
</feature>
<protein>
    <recommendedName>
        <fullName evidence="1 12">GTP 3',8-cyclase</fullName>
        <ecNumber evidence="1 12">4.1.99.22</ecNumber>
    </recommendedName>
    <alternativeName>
        <fullName evidence="12">Molybdenum cofactor biosynthesis protein A</fullName>
    </alternativeName>
</protein>
<dbReference type="Proteomes" id="UP000448235">
    <property type="component" value="Unassembled WGS sequence"/>
</dbReference>
<dbReference type="InterPro" id="IPR013483">
    <property type="entry name" value="MoaA"/>
</dbReference>
<feature type="binding site" evidence="12">
    <location>
        <position position="158"/>
    </location>
    <ligand>
        <name>GTP</name>
        <dbReference type="ChEBI" id="CHEBI:37565"/>
    </ligand>
</feature>
<feature type="binding site" evidence="12">
    <location>
        <position position="66"/>
    </location>
    <ligand>
        <name>GTP</name>
        <dbReference type="ChEBI" id="CHEBI:37565"/>
    </ligand>
</feature>
<dbReference type="SFLD" id="SFLDS00029">
    <property type="entry name" value="Radical_SAM"/>
    <property type="match status" value="1"/>
</dbReference>
<dbReference type="NCBIfam" id="TIGR02666">
    <property type="entry name" value="moaA"/>
    <property type="match status" value="1"/>
</dbReference>
<comment type="subunit">
    <text evidence="12">Monomer and homodimer.</text>
</comment>
<keyword evidence="15" id="KW-1185">Reference proteome</keyword>